<accession>A0A5C5CAV7</accession>
<dbReference type="PANTHER" id="PTHR43193:SF2">
    <property type="entry name" value="POLYFERREDOXIN PROTEIN FWDF"/>
    <property type="match status" value="1"/>
</dbReference>
<dbReference type="GO" id="GO:0051536">
    <property type="term" value="F:iron-sulfur cluster binding"/>
    <property type="evidence" value="ECO:0007669"/>
    <property type="project" value="UniProtKB-KW"/>
</dbReference>
<dbReference type="PROSITE" id="PS00198">
    <property type="entry name" value="4FE4S_FER_1"/>
    <property type="match status" value="1"/>
</dbReference>
<dbReference type="Pfam" id="PF12838">
    <property type="entry name" value="Fer4_7"/>
    <property type="match status" value="1"/>
</dbReference>
<evidence type="ECO:0000313" key="5">
    <source>
        <dbReference type="EMBL" id="TNU96258.1"/>
    </source>
</evidence>
<feature type="domain" description="4Fe-4S ferredoxin-type" evidence="4">
    <location>
        <begin position="38"/>
        <end position="68"/>
    </location>
</feature>
<proteinExistence type="predicted"/>
<evidence type="ECO:0000313" key="6">
    <source>
        <dbReference type="Proteomes" id="UP000312594"/>
    </source>
</evidence>
<keyword evidence="2" id="KW-0408">Iron</keyword>
<keyword evidence="3" id="KW-0411">Iron-sulfur</keyword>
<organism evidence="5 6">
    <name type="scientific">Eggerthella lenta</name>
    <name type="common">Eubacterium lentum</name>
    <dbReference type="NCBI Taxonomy" id="84112"/>
    <lineage>
        <taxon>Bacteria</taxon>
        <taxon>Bacillati</taxon>
        <taxon>Actinomycetota</taxon>
        <taxon>Coriobacteriia</taxon>
        <taxon>Eggerthellales</taxon>
        <taxon>Eggerthellaceae</taxon>
        <taxon>Eggerthella</taxon>
    </lineage>
</organism>
<gene>
    <name evidence="5" type="ORF">FIC87_00795</name>
</gene>
<dbReference type="PROSITE" id="PS51379">
    <property type="entry name" value="4FE4S_FER_2"/>
    <property type="match status" value="2"/>
</dbReference>
<name>A0A5C5CAV7_EGGLN</name>
<evidence type="ECO:0000259" key="4">
    <source>
        <dbReference type="PROSITE" id="PS51379"/>
    </source>
</evidence>
<dbReference type="Gene3D" id="3.30.70.20">
    <property type="match status" value="1"/>
</dbReference>
<evidence type="ECO:0000256" key="2">
    <source>
        <dbReference type="ARBA" id="ARBA00023004"/>
    </source>
</evidence>
<dbReference type="Proteomes" id="UP000312594">
    <property type="component" value="Unassembled WGS sequence"/>
</dbReference>
<comment type="caution">
    <text evidence="5">The sequence shown here is derived from an EMBL/GenBank/DDBJ whole genome shotgun (WGS) entry which is preliminary data.</text>
</comment>
<evidence type="ECO:0000256" key="3">
    <source>
        <dbReference type="ARBA" id="ARBA00023014"/>
    </source>
</evidence>
<dbReference type="SUPFAM" id="SSF54862">
    <property type="entry name" value="4Fe-4S ferredoxins"/>
    <property type="match status" value="1"/>
</dbReference>
<dbReference type="InterPro" id="IPR017896">
    <property type="entry name" value="4Fe4S_Fe-S-bd"/>
</dbReference>
<dbReference type="EMBL" id="VEVP01000001">
    <property type="protein sequence ID" value="TNU96258.1"/>
    <property type="molecule type" value="Genomic_DNA"/>
</dbReference>
<dbReference type="GO" id="GO:0046872">
    <property type="term" value="F:metal ion binding"/>
    <property type="evidence" value="ECO:0007669"/>
    <property type="project" value="UniProtKB-KW"/>
</dbReference>
<dbReference type="RefSeq" id="WP_114550920.1">
    <property type="nucleotide sequence ID" value="NZ_AP025575.1"/>
</dbReference>
<dbReference type="Pfam" id="PF04432">
    <property type="entry name" value="FrhB_FdhB_C"/>
    <property type="match status" value="1"/>
</dbReference>
<protein>
    <submittedName>
        <fullName evidence="5">4Fe-4S dicluster domain-containing protein</fullName>
    </submittedName>
</protein>
<dbReference type="InterPro" id="IPR052977">
    <property type="entry name" value="Polyferredoxin-like_ET"/>
</dbReference>
<dbReference type="AlphaFoldDB" id="A0A5C5CAV7"/>
<dbReference type="InterPro" id="IPR007525">
    <property type="entry name" value="FrhB_FdhB_C"/>
</dbReference>
<feature type="domain" description="4Fe-4S ferredoxin-type" evidence="4">
    <location>
        <begin position="3"/>
        <end position="33"/>
    </location>
</feature>
<dbReference type="PANTHER" id="PTHR43193">
    <property type="match status" value="1"/>
</dbReference>
<reference evidence="5 6" key="1">
    <citation type="journal article" date="2005" name="Appl. Environ. Microbiol.">
        <title>Intestinal bacterial communities that produce active estrogen-like compounds enterodiol and enterolactone in humans.</title>
        <authorList>
            <person name="Clavel T."/>
            <person name="Henderson G."/>
            <person name="Alpert C.A."/>
            <person name="Philippe C."/>
            <person name="Rigottier-Gois L."/>
            <person name="Dore J."/>
            <person name="Blaut M."/>
        </authorList>
    </citation>
    <scope>NUCLEOTIDE SEQUENCE [LARGE SCALE GENOMIC DNA]</scope>
    <source>
        <strain evidence="5 6">SECO-MT75m2</strain>
    </source>
</reference>
<evidence type="ECO:0000256" key="1">
    <source>
        <dbReference type="ARBA" id="ARBA00022723"/>
    </source>
</evidence>
<dbReference type="InterPro" id="IPR017900">
    <property type="entry name" value="4Fe4S_Fe_S_CS"/>
</dbReference>
<sequence length="400" mass="44844">MIEAICEDLKHRCTGCEACKFACPCSCIEMVFDEEGFAFPSIDDSACVSCETCIRVCPNNRAPECESLAGAWSFQENGDSAMRSSSGGAFHALGLNMIEQGGAVYGFAFDGVFVVMRRSDNEADLDWLRGSKYVQGSIGGSYRQIEQDIARGIPVAVCGTACQIAGLRSYLGDLSKEVLLIDLVCHGVPSPKMFERHVSYLEHRYEDDLVEFVFRDKRRTHWLMSKHFLYRFARGGDVDGGWRLDPYYNAYLKGLTMRECCYRCPYSTAERCSDLTLCDFWGAEKVPRTVDRRIGVSALIAHTEKGRKSAAQLAAYGVLNEIEVHEVVNGNPNLERPTNRPEARDCVYADISRMGYDSWAKRQVSLKDRVLSKIFDLIPLCAVEPLQKLRGCGRSRRKSD</sequence>
<keyword evidence="1" id="KW-0479">Metal-binding</keyword>